<sequence>MTHIPVFMPCPVHFQSRMELLLEDLSGTNSVLYHEKIQLENLHYTNYLIIAALYSTIKSKQAVCLLVAAVSKRNWRPHFNSIQKNSS</sequence>
<name>A0A0A9H6S8_ARUDO</name>
<accession>A0A0A9H6S8</accession>
<organism evidence="1">
    <name type="scientific">Arundo donax</name>
    <name type="common">Giant reed</name>
    <name type="synonym">Donax arundinaceus</name>
    <dbReference type="NCBI Taxonomy" id="35708"/>
    <lineage>
        <taxon>Eukaryota</taxon>
        <taxon>Viridiplantae</taxon>
        <taxon>Streptophyta</taxon>
        <taxon>Embryophyta</taxon>
        <taxon>Tracheophyta</taxon>
        <taxon>Spermatophyta</taxon>
        <taxon>Magnoliopsida</taxon>
        <taxon>Liliopsida</taxon>
        <taxon>Poales</taxon>
        <taxon>Poaceae</taxon>
        <taxon>PACMAD clade</taxon>
        <taxon>Arundinoideae</taxon>
        <taxon>Arundineae</taxon>
        <taxon>Arundo</taxon>
    </lineage>
</organism>
<evidence type="ECO:0000313" key="1">
    <source>
        <dbReference type="EMBL" id="JAE31499.1"/>
    </source>
</evidence>
<protein>
    <submittedName>
        <fullName evidence="1">Uncharacterized protein</fullName>
    </submittedName>
</protein>
<dbReference type="EMBL" id="GBRH01166397">
    <property type="protein sequence ID" value="JAE31499.1"/>
    <property type="molecule type" value="Transcribed_RNA"/>
</dbReference>
<dbReference type="AlphaFoldDB" id="A0A0A9H6S8"/>
<reference evidence="1" key="2">
    <citation type="journal article" date="2015" name="Data Brief">
        <title>Shoot transcriptome of the giant reed, Arundo donax.</title>
        <authorList>
            <person name="Barrero R.A."/>
            <person name="Guerrero F.D."/>
            <person name="Moolhuijzen P."/>
            <person name="Goolsby J.A."/>
            <person name="Tidwell J."/>
            <person name="Bellgard S.E."/>
            <person name="Bellgard M.I."/>
        </authorList>
    </citation>
    <scope>NUCLEOTIDE SEQUENCE</scope>
    <source>
        <tissue evidence="1">Shoot tissue taken approximately 20 cm above the soil surface</tissue>
    </source>
</reference>
<reference evidence="1" key="1">
    <citation type="submission" date="2014-09" db="EMBL/GenBank/DDBJ databases">
        <authorList>
            <person name="Magalhaes I.L.F."/>
            <person name="Oliveira U."/>
            <person name="Santos F.R."/>
            <person name="Vidigal T.H.D.A."/>
            <person name="Brescovit A.D."/>
            <person name="Santos A.J."/>
        </authorList>
    </citation>
    <scope>NUCLEOTIDE SEQUENCE</scope>
    <source>
        <tissue evidence="1">Shoot tissue taken approximately 20 cm above the soil surface</tissue>
    </source>
</reference>
<proteinExistence type="predicted"/>